<keyword evidence="2" id="KW-1185">Reference proteome</keyword>
<dbReference type="Proteomes" id="UP000501346">
    <property type="component" value="Chromosome SeVII-ScVII"/>
</dbReference>
<gene>
    <name evidence="1" type="primary">ZIP2</name>
    <name evidence="1" type="ORF">GRS66_007394</name>
</gene>
<reference evidence="1 2" key="1">
    <citation type="journal article" date="2019" name="BMC Genomics">
        <title>Chromosome level assembly and comparative genome analysis confirm lager-brewing yeasts originated from a single hybridization.</title>
        <authorList>
            <person name="Salazar A.N."/>
            <person name="Gorter de Vries A.R."/>
            <person name="van den Broek M."/>
            <person name="Brouwers N."/>
            <person name="de la Torre Cortes P."/>
            <person name="Kuijpers N.G.A."/>
            <person name="Daran J.G."/>
            <person name="Abeel T."/>
        </authorList>
    </citation>
    <scope>NUCLEOTIDE SEQUENCE [LARGE SCALE GENOMIC DNA]</scope>
    <source>
        <strain evidence="1 2">CBS 1483</strain>
    </source>
</reference>
<dbReference type="AlphaFoldDB" id="A0A6C1E7G7"/>
<sequence length="704" mass="82951">MIIERWEVKLSKCNQNVGGYSVLSGNLKENIKLGRRAQKYLKELRNLQLKPLKIGGYENCGTINGEEYFLEVIHITSGRQKIDVAVGKTWNVTNIENDNKEELQYELFKEKLKVEKQDMLFFSWMKSLSVQLNAPLHQKMTEHGLADDNTRLEWFNIPFLRRSQYRKKVPYPSLRQMSSVLEVQCNTLTEEKLNFCVGFSDKPLSEWKPQIFEQTYNRYRLQQISPEKSFKYKSRCSKYHFKTSSQSWVVKVPEHDQQLNTFEKRYDELFDAQFNKLEFFKIRMKKLKKNKPIEKKNYKIWCLEKEDLKDLVWDPLKRICNHSRYAIFEHVTINREAYSIKPLRLTFQKLDSGSLDLIDNQKKTFGSIKLAMSMPDVKKTENQPIEESERHDETAIETEEFDENDCLSSKADINTSLAPQKRSFIDNELMSMLVTKKKIKKDKDVSDTGISSTSYLINSGTYANSHIEIPTSNSVYNGKEDCSFNNYSVKHSILEEDIENKCIAVNENKVIENQKVIQSLCKNSHLDLIEQPYFGECDFIINHSTCVYKIQASRFMQLRNNGSLHYDKAINDLLTEFQRVIIIVEFSEIIQDVDPDLFWKIKLYLLNSRVDVFFIHETTDFFIDWMKYFIAKWAFSYNDEKEKNIANADILLDLGFNILLVRKIFQTYSLEEFFMAIIKEESKAVKMLTVSQMTRLKKLLTLEW</sequence>
<evidence type="ECO:0000313" key="1">
    <source>
        <dbReference type="EMBL" id="QID84860.1"/>
    </source>
</evidence>
<protein>
    <submittedName>
        <fullName evidence="1">ZIP super</fullName>
    </submittedName>
</protein>
<organism evidence="1 2">
    <name type="scientific">Saccharomyces pastorianus</name>
    <name type="common">Lager yeast</name>
    <name type="synonym">Saccharomyces cerevisiae x Saccharomyces eubayanus</name>
    <dbReference type="NCBI Taxonomy" id="27292"/>
    <lineage>
        <taxon>Eukaryota</taxon>
        <taxon>Fungi</taxon>
        <taxon>Dikarya</taxon>
        <taxon>Ascomycota</taxon>
        <taxon>Saccharomycotina</taxon>
        <taxon>Saccharomycetes</taxon>
        <taxon>Saccharomycetales</taxon>
        <taxon>Saccharomycetaceae</taxon>
        <taxon>Saccharomyces</taxon>
    </lineage>
</organism>
<name>A0A6C1E7G7_SACPS</name>
<proteinExistence type="predicted"/>
<dbReference type="EMBL" id="CP049004">
    <property type="protein sequence ID" value="QID84860.1"/>
    <property type="molecule type" value="Genomic_DNA"/>
</dbReference>
<accession>A0A6C1E7G7</accession>
<dbReference type="OrthoDB" id="4069286at2759"/>
<dbReference type="Gene3D" id="3.40.50.10130">
    <property type="match status" value="1"/>
</dbReference>
<evidence type="ECO:0000313" key="2">
    <source>
        <dbReference type="Proteomes" id="UP000501346"/>
    </source>
</evidence>